<protein>
    <submittedName>
        <fullName evidence="1">Uncharacterized protein</fullName>
    </submittedName>
</protein>
<dbReference type="Proteomes" id="UP001152795">
    <property type="component" value="Unassembled WGS sequence"/>
</dbReference>
<dbReference type="OrthoDB" id="10511254at2759"/>
<name>A0A6S7IS82_PARCT</name>
<dbReference type="CDD" id="cd00117">
    <property type="entry name" value="TFP"/>
    <property type="match status" value="1"/>
</dbReference>
<proteinExistence type="predicted"/>
<evidence type="ECO:0000313" key="2">
    <source>
        <dbReference type="Proteomes" id="UP001152795"/>
    </source>
</evidence>
<comment type="caution">
    <text evidence="1">The sequence shown here is derived from an EMBL/GenBank/DDBJ whole genome shotgun (WGS) entry which is preliminary data.</text>
</comment>
<dbReference type="InterPro" id="IPR045860">
    <property type="entry name" value="Snake_toxin-like_sf"/>
</dbReference>
<dbReference type="EMBL" id="CACRXK020005035">
    <property type="protein sequence ID" value="CAB4004888.1"/>
    <property type="molecule type" value="Genomic_DNA"/>
</dbReference>
<dbReference type="AlphaFoldDB" id="A0A6S7IS82"/>
<keyword evidence="2" id="KW-1185">Reference proteome</keyword>
<sequence length="136" mass="14405">MLNKILLALGVLVTISALGSTLTCNKCFASSAKSKPSCHSSTTVQCSTGFCYTATYTQSDGTVVLDRDCNKPSDPYCPDAAKTCREKTKSASLKSCRGVCCNTDNCNDFTPGNSASGVMMTKFILCFMVIAGFLFA</sequence>
<organism evidence="1 2">
    <name type="scientific">Paramuricea clavata</name>
    <name type="common">Red gorgonian</name>
    <name type="synonym">Violescent sea-whip</name>
    <dbReference type="NCBI Taxonomy" id="317549"/>
    <lineage>
        <taxon>Eukaryota</taxon>
        <taxon>Metazoa</taxon>
        <taxon>Cnidaria</taxon>
        <taxon>Anthozoa</taxon>
        <taxon>Octocorallia</taxon>
        <taxon>Malacalcyonacea</taxon>
        <taxon>Plexauridae</taxon>
        <taxon>Paramuricea</taxon>
    </lineage>
</organism>
<accession>A0A6S7IS82</accession>
<reference evidence="1" key="1">
    <citation type="submission" date="2020-04" db="EMBL/GenBank/DDBJ databases">
        <authorList>
            <person name="Alioto T."/>
            <person name="Alioto T."/>
            <person name="Gomez Garrido J."/>
        </authorList>
    </citation>
    <scope>NUCLEOTIDE SEQUENCE</scope>
    <source>
        <strain evidence="1">A484AB</strain>
    </source>
</reference>
<gene>
    <name evidence="1" type="ORF">PACLA_8A001275</name>
</gene>
<evidence type="ECO:0000313" key="1">
    <source>
        <dbReference type="EMBL" id="CAB4004888.1"/>
    </source>
</evidence>
<dbReference type="SUPFAM" id="SSF57302">
    <property type="entry name" value="Snake toxin-like"/>
    <property type="match status" value="1"/>
</dbReference>